<proteinExistence type="predicted"/>
<organism evidence="1">
    <name type="scientific">Pararge aegeria</name>
    <name type="common">speckled wood butterfly</name>
    <dbReference type="NCBI Taxonomy" id="116150"/>
    <lineage>
        <taxon>Eukaryota</taxon>
        <taxon>Metazoa</taxon>
        <taxon>Ecdysozoa</taxon>
        <taxon>Arthropoda</taxon>
        <taxon>Hexapoda</taxon>
        <taxon>Insecta</taxon>
        <taxon>Pterygota</taxon>
        <taxon>Neoptera</taxon>
        <taxon>Endopterygota</taxon>
        <taxon>Lepidoptera</taxon>
        <taxon>Glossata</taxon>
        <taxon>Ditrysia</taxon>
        <taxon>Papilionoidea</taxon>
        <taxon>Nymphalidae</taxon>
        <taxon>Satyrinae</taxon>
        <taxon>Satyrini</taxon>
        <taxon>Parargina</taxon>
        <taxon>Pararge</taxon>
    </lineage>
</organism>
<protein>
    <submittedName>
        <fullName evidence="1">Uncharacterized protein</fullName>
    </submittedName>
</protein>
<name>S4P0I3_9NEOP</name>
<reference evidence="1" key="1">
    <citation type="journal article" date="2013" name="BMC Genomics">
        <title>Unscrambling butterfly oogenesis.</title>
        <authorList>
            <person name="Carter J.M."/>
            <person name="Baker S.C."/>
            <person name="Pink R."/>
            <person name="Carter D.R."/>
            <person name="Collins A."/>
            <person name="Tomlin J."/>
            <person name="Gibbs M."/>
            <person name="Breuker C.J."/>
        </authorList>
    </citation>
    <scope>NUCLEOTIDE SEQUENCE</scope>
    <source>
        <tissue evidence="1">Ovary</tissue>
    </source>
</reference>
<accession>S4P0I3</accession>
<sequence length="70" mass="7839">METYLINPMQSCNHEVALPQLDISNINDASDNTLCLNNVLLPSQQTEVPVIALSIEHTDHLNKTRSDTYT</sequence>
<dbReference type="AlphaFoldDB" id="S4P0I3"/>
<evidence type="ECO:0000313" key="1">
    <source>
        <dbReference type="EMBL" id="JAA81663.1"/>
    </source>
</evidence>
<feature type="non-terminal residue" evidence="1">
    <location>
        <position position="70"/>
    </location>
</feature>
<dbReference type="EMBL" id="GAIX01010897">
    <property type="protein sequence ID" value="JAA81663.1"/>
    <property type="molecule type" value="Transcribed_RNA"/>
</dbReference>
<reference evidence="1" key="2">
    <citation type="submission" date="2013-05" db="EMBL/GenBank/DDBJ databases">
        <authorList>
            <person name="Carter J.-M."/>
            <person name="Baker S.C."/>
            <person name="Pink R."/>
            <person name="Carter D.R.F."/>
            <person name="Collins A."/>
            <person name="Tomlin J."/>
            <person name="Gibbs M."/>
            <person name="Breuker C.J."/>
        </authorList>
    </citation>
    <scope>NUCLEOTIDE SEQUENCE</scope>
    <source>
        <tissue evidence="1">Ovary</tissue>
    </source>
</reference>